<dbReference type="GO" id="GO:0005737">
    <property type="term" value="C:cytoplasm"/>
    <property type="evidence" value="ECO:0007669"/>
    <property type="project" value="UniProtKB-ARBA"/>
</dbReference>
<evidence type="ECO:0000313" key="4">
    <source>
        <dbReference type="Proteomes" id="UP000176864"/>
    </source>
</evidence>
<dbReference type="Proteomes" id="UP000176864">
    <property type="component" value="Unassembled WGS sequence"/>
</dbReference>
<dbReference type="FunFam" id="2.40.50.140:FF:000051">
    <property type="entry name" value="RNA-binding transcriptional accessory protein"/>
    <property type="match status" value="1"/>
</dbReference>
<evidence type="ECO:0000259" key="2">
    <source>
        <dbReference type="PROSITE" id="PS50126"/>
    </source>
</evidence>
<dbReference type="AlphaFoldDB" id="A0A1F5NJG4"/>
<dbReference type="SMART" id="SM00316">
    <property type="entry name" value="S1"/>
    <property type="match status" value="4"/>
</dbReference>
<dbReference type="PROSITE" id="PS50126">
    <property type="entry name" value="S1"/>
    <property type="match status" value="4"/>
</dbReference>
<protein>
    <recommendedName>
        <fullName evidence="2">S1 motif domain-containing protein</fullName>
    </recommendedName>
</protein>
<dbReference type="InterPro" id="IPR052757">
    <property type="entry name" value="Ribosomal_protein_S1"/>
</dbReference>
<name>A0A1F5NJG4_9BACT</name>
<gene>
    <name evidence="3" type="ORF">A2751_02265</name>
</gene>
<dbReference type="GO" id="GO:0003729">
    <property type="term" value="F:mRNA binding"/>
    <property type="evidence" value="ECO:0007669"/>
    <property type="project" value="UniProtKB-ARBA"/>
</dbReference>
<dbReference type="Pfam" id="PF00575">
    <property type="entry name" value="S1"/>
    <property type="match status" value="3"/>
</dbReference>
<feature type="domain" description="S1 motif" evidence="2">
    <location>
        <begin position="285"/>
        <end position="354"/>
    </location>
</feature>
<dbReference type="InterPro" id="IPR035104">
    <property type="entry name" value="Ribosomal_protein_S1-like"/>
</dbReference>
<dbReference type="EMBL" id="MFEK01000016">
    <property type="protein sequence ID" value="OGE77846.1"/>
    <property type="molecule type" value="Genomic_DNA"/>
</dbReference>
<proteinExistence type="predicted"/>
<dbReference type="InterPro" id="IPR012340">
    <property type="entry name" value="NA-bd_OB-fold"/>
</dbReference>
<organism evidence="3 4">
    <name type="scientific">Candidatus Doudnabacteria bacterium RIFCSPHIGHO2_01_FULL_46_14</name>
    <dbReference type="NCBI Taxonomy" id="1817824"/>
    <lineage>
        <taxon>Bacteria</taxon>
        <taxon>Candidatus Doudnaibacteriota</taxon>
    </lineage>
</organism>
<dbReference type="PRINTS" id="PR00681">
    <property type="entry name" value="RIBOSOMALS1"/>
</dbReference>
<feature type="domain" description="S1 motif" evidence="2">
    <location>
        <begin position="21"/>
        <end position="88"/>
    </location>
</feature>
<feature type="region of interest" description="Disordered" evidence="1">
    <location>
        <begin position="364"/>
        <end position="404"/>
    </location>
</feature>
<feature type="domain" description="S1 motif" evidence="2">
    <location>
        <begin position="201"/>
        <end position="268"/>
    </location>
</feature>
<accession>A0A1F5NJG4</accession>
<dbReference type="SUPFAM" id="SSF50249">
    <property type="entry name" value="Nucleic acid-binding proteins"/>
    <property type="match status" value="4"/>
</dbReference>
<dbReference type="Gene3D" id="2.40.50.140">
    <property type="entry name" value="Nucleic acid-binding proteins"/>
    <property type="match status" value="4"/>
</dbReference>
<evidence type="ECO:0000256" key="1">
    <source>
        <dbReference type="SAM" id="MobiDB-lite"/>
    </source>
</evidence>
<dbReference type="CDD" id="cd04465">
    <property type="entry name" value="S1_RPS1_repeat_ec2_hs2"/>
    <property type="match status" value="1"/>
</dbReference>
<comment type="caution">
    <text evidence="3">The sequence shown here is derived from an EMBL/GenBank/DDBJ whole genome shotgun (WGS) entry which is preliminary data.</text>
</comment>
<reference evidence="3 4" key="1">
    <citation type="journal article" date="2016" name="Nat. Commun.">
        <title>Thousands of microbial genomes shed light on interconnected biogeochemical processes in an aquifer system.</title>
        <authorList>
            <person name="Anantharaman K."/>
            <person name="Brown C.T."/>
            <person name="Hug L.A."/>
            <person name="Sharon I."/>
            <person name="Castelle C.J."/>
            <person name="Probst A.J."/>
            <person name="Thomas B.C."/>
            <person name="Singh A."/>
            <person name="Wilkins M.J."/>
            <person name="Karaoz U."/>
            <person name="Brodie E.L."/>
            <person name="Williams K.H."/>
            <person name="Hubbard S.S."/>
            <person name="Banfield J.F."/>
        </authorList>
    </citation>
    <scope>NUCLEOTIDE SEQUENCE [LARGE SCALE GENOMIC DNA]</scope>
</reference>
<dbReference type="PANTHER" id="PTHR47559">
    <property type="entry name" value="OS03G0844900 PROTEIN"/>
    <property type="match status" value="1"/>
</dbReference>
<feature type="domain" description="S1 motif" evidence="2">
    <location>
        <begin position="106"/>
        <end position="184"/>
    </location>
</feature>
<dbReference type="PANTHER" id="PTHR47559:SF1">
    <property type="entry name" value="OS03G0844900 PROTEIN"/>
    <property type="match status" value="1"/>
</dbReference>
<evidence type="ECO:0000313" key="3">
    <source>
        <dbReference type="EMBL" id="OGE77846.1"/>
    </source>
</evidence>
<sequence length="404" mass="44554">MAELTMEELLLQSKIKVLTDGDVIKGRIMSVGKNEVYVDVDGIGIGVVRGRELYDDETILSSLKVDDEVFASVVEMENKEGNIELSFRKAGLERVWQTLREKMESREIIKTKILEANKGGLMVRINSVVGFLPVSQLAPAHYPRVEDGDKNKILSVLRGFVNQDFDVRIITAEQNGEKLIVSERAVIEGEILQKISKLAIGDIVDGEITGVVDFGAFMKFGEGLEGLVHISELAWQRIENPKDIVKVGDKVKAQVIAIDNDRISLSLKRLQKDPWEDAVKKYKIGQMVTGKVLKLAPFGAFVELDPEIHGLAHLGELSAEKIADASAVLKEGEEKEFRIISIEPADHRLGLSLKPPKAETKALTYADGGVGAPTESAGEEKKEESKAEETKQEEPQVETVSETK</sequence>
<feature type="compositionally biased region" description="Basic and acidic residues" evidence="1">
    <location>
        <begin position="378"/>
        <end position="394"/>
    </location>
</feature>
<dbReference type="STRING" id="1817824.A2751_02265"/>
<dbReference type="InterPro" id="IPR003029">
    <property type="entry name" value="S1_domain"/>
</dbReference>